<dbReference type="RefSeq" id="WP_088483447.1">
    <property type="nucleotide sequence ID" value="NZ_NISI01000004.1"/>
</dbReference>
<dbReference type="PANTHER" id="PTHR37417:SF2">
    <property type="entry name" value="67 KDA MYOSIN-CROSS-REACTIVE ANTIGEN FAMILY PROTEIN (AFU_ORTHOLOGUE AFUA_5G09970)"/>
    <property type="match status" value="1"/>
</dbReference>
<dbReference type="SUPFAM" id="SSF51905">
    <property type="entry name" value="FAD/NAD(P)-binding domain"/>
    <property type="match status" value="1"/>
</dbReference>
<dbReference type="Gene3D" id="3.30.9.80">
    <property type="match status" value="1"/>
</dbReference>
<dbReference type="Pfam" id="PF06100">
    <property type="entry name" value="MCRA"/>
    <property type="match status" value="1"/>
</dbReference>
<dbReference type="EMBL" id="NISI01000004">
    <property type="protein sequence ID" value="OWR03907.1"/>
    <property type="molecule type" value="Genomic_DNA"/>
</dbReference>
<organism evidence="1 2">
    <name type="scientific">Roseateles puraquae</name>
    <dbReference type="NCBI Taxonomy" id="431059"/>
    <lineage>
        <taxon>Bacteria</taxon>
        <taxon>Pseudomonadati</taxon>
        <taxon>Pseudomonadota</taxon>
        <taxon>Betaproteobacteria</taxon>
        <taxon>Burkholderiales</taxon>
        <taxon>Sphaerotilaceae</taxon>
        <taxon>Roseateles</taxon>
    </lineage>
</organism>
<dbReference type="InterPro" id="IPR036188">
    <property type="entry name" value="FAD/NAD-bd_sf"/>
</dbReference>
<dbReference type="InterPro" id="IPR010354">
    <property type="entry name" value="Oleate_hydratase"/>
</dbReference>
<proteinExistence type="predicted"/>
<name>A0A254NC11_9BURK</name>
<evidence type="ECO:0000313" key="1">
    <source>
        <dbReference type="EMBL" id="OWR03907.1"/>
    </source>
</evidence>
<dbReference type="OrthoDB" id="4540221at2"/>
<dbReference type="GO" id="GO:0006631">
    <property type="term" value="P:fatty acid metabolic process"/>
    <property type="evidence" value="ECO:0007669"/>
    <property type="project" value="InterPro"/>
</dbReference>
<evidence type="ECO:0000313" key="2">
    <source>
        <dbReference type="Proteomes" id="UP000197446"/>
    </source>
</evidence>
<dbReference type="GO" id="GO:0050151">
    <property type="term" value="F:oleate hydratase activity"/>
    <property type="evidence" value="ECO:0007669"/>
    <property type="project" value="InterPro"/>
</dbReference>
<dbReference type="PANTHER" id="PTHR37417">
    <property type="entry name" value="67 KDA MYOSIN-CROSS-REACTIVE ANTIGEN FAMILY PROTEIN (AFU_ORTHOLOGUE AFUA_5G09970)"/>
    <property type="match status" value="1"/>
</dbReference>
<reference evidence="1 2" key="1">
    <citation type="journal article" date="2007" name="Int. J. Syst. Evol. Microbiol.">
        <title>Description of Pelomonas aquatica sp. nov. and Pelomonas puraquae sp. nov., isolated from industrial and haemodialysis water.</title>
        <authorList>
            <person name="Gomila M."/>
            <person name="Bowien B."/>
            <person name="Falsen E."/>
            <person name="Moore E.R."/>
            <person name="Lalucat J."/>
        </authorList>
    </citation>
    <scope>NUCLEOTIDE SEQUENCE [LARGE SCALE GENOMIC DNA]</scope>
    <source>
        <strain evidence="1 2">CCUG 52769</strain>
    </source>
</reference>
<sequence>MLDPKHADVWLVGGGIASMAAATFLIRDAGMPGARIHILEELGLAGGCLDGSTSPTQPGYVTRGGRMLCEEVYQCLWNLLDGIPSLERPGLSVRQEIVAFNDQVRTEAHARLIGDGARILDARHYGLDGRDRAELTRLLATPEALLGARRIDELFSAHFFESHFWQMWRTTFAFQNWHSAIELRRYFLRFLQEFPRMHTLAGVRRTPYNQYDSIAVPLQRWLLDQGVDVRFGHRVTDIDFDQSDPARRRATRLHLLTREGPQAIALADGDACLVTLGSITADATYGSNSDAPELIRDRRDGAWSLWETLARKADDFGRPHTFFNVDDNKWESFTLTMHGRTLLDRIARFSGNEPGTGALMTFVDSNWLMSLVVPYQPHFPDMPADTFTAWGYGLFIDAPGNHVRKPMAQCSGRELLQELLHHLRFDDIRDEALASTDVTPVMLPYASAMFAPRKPADRPRVLPVGAANFAFLGQHVELPDDTVYTVEYSVHCAMHAVYGLFGIDKPIPAIYQGLHDPKVGLDALAAAFS</sequence>
<comment type="caution">
    <text evidence="1">The sequence shown here is derived from an EMBL/GenBank/DDBJ whole genome shotgun (WGS) entry which is preliminary data.</text>
</comment>
<accession>A0A254NC11</accession>
<dbReference type="AlphaFoldDB" id="A0A254NC11"/>
<dbReference type="Proteomes" id="UP000197446">
    <property type="component" value="Unassembled WGS sequence"/>
</dbReference>
<dbReference type="Gene3D" id="3.50.50.60">
    <property type="entry name" value="FAD/NAD(P)-binding domain"/>
    <property type="match status" value="2"/>
</dbReference>
<dbReference type="NCBIfam" id="NF010584">
    <property type="entry name" value="PRK13977.1"/>
    <property type="match status" value="1"/>
</dbReference>
<dbReference type="GO" id="GO:0071949">
    <property type="term" value="F:FAD binding"/>
    <property type="evidence" value="ECO:0007669"/>
    <property type="project" value="InterPro"/>
</dbReference>
<gene>
    <name evidence="1" type="ORF">CDO81_11955</name>
</gene>
<protein>
    <submittedName>
        <fullName evidence="1">Oleate hydratase</fullName>
    </submittedName>
</protein>
<keyword evidence="2" id="KW-1185">Reference proteome</keyword>